<dbReference type="PROSITE" id="PS51257">
    <property type="entry name" value="PROKAR_LIPOPROTEIN"/>
    <property type="match status" value="1"/>
</dbReference>
<evidence type="ECO:0000313" key="2">
    <source>
        <dbReference type="Proteomes" id="UP000218267"/>
    </source>
</evidence>
<dbReference type="EMBL" id="AP018042">
    <property type="protein sequence ID" value="BAX82011.1"/>
    <property type="molecule type" value="Genomic_DNA"/>
</dbReference>
<gene>
    <name evidence="1" type="ORF">ALGA_3719</name>
</gene>
<dbReference type="KEGG" id="mbas:ALGA_3719"/>
<accession>A0A1Y1CRZ5</accession>
<keyword evidence="2" id="KW-1185">Reference proteome</keyword>
<sequence length="230" mass="27050">MTRQLFTYLFVILSGFSFVSCEKINSNDLAYDTPVYQSYKLVYDNYKNETTASAEFKVRNSSGVHIKLVEDSNVKFNGERHHDYWPLFHEYTWKTRGFADVDFIYNKSWDRDFVNSIYTDDIAYTTIPNDLDEIDLFSSGRLYWNGSPLGYDESITISIEQSGTTISKTASRRNAEYIYLDSDDMRNLYPGSATIYLEREKRYRLDEEDGYAGGKKIIIMKDRRQIYLYE</sequence>
<protein>
    <submittedName>
        <fullName evidence="1">Uncharacterized protein</fullName>
    </submittedName>
</protein>
<reference evidence="2" key="2">
    <citation type="journal article" date="2020" name="Antonie Van Leeuwenhoek">
        <title>Labilibaculum antarcticum sp. nov., a novel facultative anaerobic, psychrotorelant bacterium isolated from marine sediment of Antarctica.</title>
        <authorList>
            <person name="Watanabe M."/>
            <person name="Kojima H."/>
            <person name="Fukui M."/>
        </authorList>
    </citation>
    <scope>NUCLEOTIDE SEQUENCE [LARGE SCALE GENOMIC DNA]</scope>
    <source>
        <strain evidence="2">SPP2</strain>
    </source>
</reference>
<evidence type="ECO:0000313" key="1">
    <source>
        <dbReference type="EMBL" id="BAX82011.1"/>
    </source>
</evidence>
<dbReference type="RefSeq" id="WP_096431947.1">
    <property type="nucleotide sequence ID" value="NZ_AP018042.1"/>
</dbReference>
<reference evidence="1 2" key="1">
    <citation type="journal article" date="2018" name="Mar. Genomics">
        <title>Complete genome sequence of Marinifilaceae bacterium strain SPP2, isolated from the Antarctic marine sediment.</title>
        <authorList>
            <person name="Watanabe M."/>
            <person name="Kojima H."/>
            <person name="Fukui M."/>
        </authorList>
    </citation>
    <scope>NUCLEOTIDE SEQUENCE [LARGE SCALE GENOMIC DNA]</scope>
    <source>
        <strain evidence="1 2">SPP2</strain>
    </source>
</reference>
<proteinExistence type="predicted"/>
<name>A0A1Y1CRZ5_9BACT</name>
<dbReference type="Proteomes" id="UP000218267">
    <property type="component" value="Chromosome"/>
</dbReference>
<organism evidence="1 2">
    <name type="scientific">Labilibaculum antarcticum</name>
    <dbReference type="NCBI Taxonomy" id="1717717"/>
    <lineage>
        <taxon>Bacteria</taxon>
        <taxon>Pseudomonadati</taxon>
        <taxon>Bacteroidota</taxon>
        <taxon>Bacteroidia</taxon>
        <taxon>Marinilabiliales</taxon>
        <taxon>Marinifilaceae</taxon>
        <taxon>Labilibaculum</taxon>
    </lineage>
</organism>
<dbReference type="OrthoDB" id="1121083at2"/>
<dbReference type="AlphaFoldDB" id="A0A1Y1CRZ5"/>